<proteinExistence type="predicted"/>
<evidence type="ECO:0000313" key="2">
    <source>
        <dbReference type="EMBL" id="KAK1533400.1"/>
    </source>
</evidence>
<dbReference type="SUPFAM" id="SSF52540">
    <property type="entry name" value="P-loop containing nucleoside triphosphate hydrolases"/>
    <property type="match status" value="1"/>
</dbReference>
<name>A0ABQ9SD10_9PEZI</name>
<sequence length="302" mass="33419">MKPLLATLRQSLSVGTYIQKSDTNTRMKTLTIAVIGPRGCGKTTFIRSLFENAGDYVAAQDDDISIHTANLDDQNLQLHFIDTPCLSPDKRHLPDMETLDYIKTRLKSMDTQIDGVIYLQRIMDLSNANYAARNLDAFLNAFKSREFRHVVVAATNWDRVTSEADSLALEGYFHDHLDRESLASSLGVRIQRARLSGSTDASWDLLESMRYVETPEPSPPPSTPPPTPASTLPSSPAPDAFWVPGGYEVEKGITFVLKGDPAAEHLQQILTELMSDGEETGVRHRVEGELPCGDEQVTAKSE</sequence>
<dbReference type="RefSeq" id="XP_060346553.1">
    <property type="nucleotide sequence ID" value="XM_060494371.1"/>
</dbReference>
<dbReference type="CDD" id="cd00882">
    <property type="entry name" value="Ras_like_GTPase"/>
    <property type="match status" value="1"/>
</dbReference>
<protein>
    <recommendedName>
        <fullName evidence="4">G domain-containing protein</fullName>
    </recommendedName>
</protein>
<feature type="compositionally biased region" description="Low complexity" evidence="1">
    <location>
        <begin position="229"/>
        <end position="238"/>
    </location>
</feature>
<dbReference type="InterPro" id="IPR027417">
    <property type="entry name" value="P-loop_NTPase"/>
</dbReference>
<dbReference type="Gene3D" id="3.40.50.300">
    <property type="entry name" value="P-loop containing nucleotide triphosphate hydrolases"/>
    <property type="match status" value="1"/>
</dbReference>
<reference evidence="2 3" key="1">
    <citation type="submission" date="2016-10" db="EMBL/GenBank/DDBJ databases">
        <title>The genome sequence of Colletotrichum fioriniae PJ7.</title>
        <authorList>
            <person name="Baroncelli R."/>
        </authorList>
    </citation>
    <scope>NUCLEOTIDE SEQUENCE [LARGE SCALE GENOMIC DNA]</scope>
    <source>
        <strain evidence="2 3">IMI 384185</strain>
    </source>
</reference>
<comment type="caution">
    <text evidence="2">The sequence shown here is derived from an EMBL/GenBank/DDBJ whole genome shotgun (WGS) entry which is preliminary data.</text>
</comment>
<gene>
    <name evidence="2" type="ORF">CPAR01_10108</name>
</gene>
<accession>A0ABQ9SD10</accession>
<evidence type="ECO:0000256" key="1">
    <source>
        <dbReference type="SAM" id="MobiDB-lite"/>
    </source>
</evidence>
<feature type="compositionally biased region" description="Pro residues" evidence="1">
    <location>
        <begin position="216"/>
        <end position="228"/>
    </location>
</feature>
<evidence type="ECO:0000313" key="3">
    <source>
        <dbReference type="Proteomes" id="UP001241169"/>
    </source>
</evidence>
<dbReference type="GeneID" id="85378270"/>
<evidence type="ECO:0008006" key="4">
    <source>
        <dbReference type="Google" id="ProtNLM"/>
    </source>
</evidence>
<dbReference type="Proteomes" id="UP001241169">
    <property type="component" value="Unassembled WGS sequence"/>
</dbReference>
<organism evidence="2 3">
    <name type="scientific">Colletotrichum paranaense</name>
    <dbReference type="NCBI Taxonomy" id="1914294"/>
    <lineage>
        <taxon>Eukaryota</taxon>
        <taxon>Fungi</taxon>
        <taxon>Dikarya</taxon>
        <taxon>Ascomycota</taxon>
        <taxon>Pezizomycotina</taxon>
        <taxon>Sordariomycetes</taxon>
        <taxon>Hypocreomycetidae</taxon>
        <taxon>Glomerellales</taxon>
        <taxon>Glomerellaceae</taxon>
        <taxon>Colletotrichum</taxon>
        <taxon>Colletotrichum acutatum species complex</taxon>
    </lineage>
</organism>
<keyword evidence="3" id="KW-1185">Reference proteome</keyword>
<feature type="region of interest" description="Disordered" evidence="1">
    <location>
        <begin position="212"/>
        <end position="239"/>
    </location>
</feature>
<dbReference type="EMBL" id="MOPA01000008">
    <property type="protein sequence ID" value="KAK1533400.1"/>
    <property type="molecule type" value="Genomic_DNA"/>
</dbReference>